<feature type="region of interest" description="Disordered" evidence="2">
    <location>
        <begin position="91"/>
        <end position="146"/>
    </location>
</feature>
<dbReference type="AlphaFoldDB" id="A0AAV9UGS5"/>
<feature type="compositionally biased region" description="Polar residues" evidence="2">
    <location>
        <begin position="114"/>
        <end position="135"/>
    </location>
</feature>
<name>A0AAV9UGS5_9PEZI</name>
<feature type="compositionally biased region" description="Polar residues" evidence="2">
    <location>
        <begin position="45"/>
        <end position="62"/>
    </location>
</feature>
<keyword evidence="4" id="KW-1185">Reference proteome</keyword>
<keyword evidence="1" id="KW-0175">Coiled coil</keyword>
<feature type="compositionally biased region" description="Basic and acidic residues" evidence="2">
    <location>
        <begin position="99"/>
        <end position="113"/>
    </location>
</feature>
<dbReference type="EMBL" id="JAVHNQ010000007">
    <property type="protein sequence ID" value="KAK6341574.1"/>
    <property type="molecule type" value="Genomic_DNA"/>
</dbReference>
<protein>
    <submittedName>
        <fullName evidence="3">Uncharacterized protein</fullName>
    </submittedName>
</protein>
<sequence length="572" mass="65172">MQSHRIKLAQPVCISPVMSIMSILNSCLPSLPSSSSSKDHDRSVTSKATPQLSSAGNQGLHTTSEDIKPENQQIMSKMKPDVQAQPKLLAQANKQSPDQGDRCPGDNTHKPSSKDSSTPGQDHASQGVLTRSDSSPAEHMKSSEQGKKDIVSHVADHRNLQSKGSCAGCRNDISNVDLPKGKPRYCYRCLHRIVRRQEKELDSMYEKVERLKHSLDRSKQEVTAKAQEVEDREAFIKELSQDHEKLKADFHQNESEIRSLQRKELATNRQDEILTDEQARNDIHQILQTKVHKISRLFFRKVPWQNLAFHINGPLWSEVSWIFIIPWNPTSMLSDWHLIQSNPHITAHTFVDALISSTIVEVMFRRPFFLWDPNVGWGLHNTYLQSLEKDAKSAIAWKAKTTRLHNSLCREESQHPNRLHPRLAPLYDHSLRSLVNMVQTHRQLSEKDISDLDQALLDLLQSSAALAIKWHERDLHFHAIDFGWLQDRQIDWHSPDAAKYVTAFPRTEEFDDPHRKYRIVAVMSPGFIRYEVVSAGEPLQEIVWEKASVLLAELPVDTSAVSGNTPGQNTQH</sequence>
<proteinExistence type="predicted"/>
<accession>A0AAV9UGS5</accession>
<feature type="coiled-coil region" evidence="1">
    <location>
        <begin position="194"/>
        <end position="263"/>
    </location>
</feature>
<comment type="caution">
    <text evidence="3">The sequence shown here is derived from an EMBL/GenBank/DDBJ whole genome shotgun (WGS) entry which is preliminary data.</text>
</comment>
<evidence type="ECO:0000313" key="3">
    <source>
        <dbReference type="EMBL" id="KAK6341574.1"/>
    </source>
</evidence>
<feature type="region of interest" description="Disordered" evidence="2">
    <location>
        <begin position="30"/>
        <end position="66"/>
    </location>
</feature>
<evidence type="ECO:0000256" key="1">
    <source>
        <dbReference type="SAM" id="Coils"/>
    </source>
</evidence>
<evidence type="ECO:0000313" key="4">
    <source>
        <dbReference type="Proteomes" id="UP001375240"/>
    </source>
</evidence>
<organism evidence="3 4">
    <name type="scientific">Orbilia brochopaga</name>
    <dbReference type="NCBI Taxonomy" id="3140254"/>
    <lineage>
        <taxon>Eukaryota</taxon>
        <taxon>Fungi</taxon>
        <taxon>Dikarya</taxon>
        <taxon>Ascomycota</taxon>
        <taxon>Pezizomycotina</taxon>
        <taxon>Orbiliomycetes</taxon>
        <taxon>Orbiliales</taxon>
        <taxon>Orbiliaceae</taxon>
        <taxon>Orbilia</taxon>
    </lineage>
</organism>
<dbReference type="Proteomes" id="UP001375240">
    <property type="component" value="Unassembled WGS sequence"/>
</dbReference>
<feature type="compositionally biased region" description="Basic and acidic residues" evidence="2">
    <location>
        <begin position="136"/>
        <end position="146"/>
    </location>
</feature>
<reference evidence="3 4" key="1">
    <citation type="submission" date="2019-10" db="EMBL/GenBank/DDBJ databases">
        <authorList>
            <person name="Palmer J.M."/>
        </authorList>
    </citation>
    <scope>NUCLEOTIDE SEQUENCE [LARGE SCALE GENOMIC DNA]</scope>
    <source>
        <strain evidence="3 4">TWF696</strain>
    </source>
</reference>
<gene>
    <name evidence="3" type="ORF">TWF696_008645</name>
</gene>
<evidence type="ECO:0000256" key="2">
    <source>
        <dbReference type="SAM" id="MobiDB-lite"/>
    </source>
</evidence>